<accession>A0A7C3GF86</accession>
<reference evidence="5" key="1">
    <citation type="journal article" date="2020" name="mSystems">
        <title>Genome- and Community-Level Interaction Insights into Carbon Utilization and Element Cycling Functions of Hydrothermarchaeota in Hydrothermal Sediment.</title>
        <authorList>
            <person name="Zhou Z."/>
            <person name="Liu Y."/>
            <person name="Xu W."/>
            <person name="Pan J."/>
            <person name="Luo Z.H."/>
            <person name="Li M."/>
        </authorList>
    </citation>
    <scope>NUCLEOTIDE SEQUENCE [LARGE SCALE GENOMIC DNA]</scope>
    <source>
        <strain evidence="5">HyVt-483</strain>
    </source>
</reference>
<dbReference type="InterPro" id="IPR003695">
    <property type="entry name" value="Ppx_GppA_N"/>
</dbReference>
<comment type="caution">
    <text evidence="5">The sequence shown here is derived from an EMBL/GenBank/DDBJ whole genome shotgun (WGS) entry which is preliminary data.</text>
</comment>
<comment type="similarity">
    <text evidence="1 3">Belongs to the bacterial histone-like protein family.</text>
</comment>
<dbReference type="InterPro" id="IPR000119">
    <property type="entry name" value="Hist_DNA-bd"/>
</dbReference>
<dbReference type="AlphaFoldDB" id="A0A7C3GF86"/>
<dbReference type="Pfam" id="PF00216">
    <property type="entry name" value="Bac_DNA_binding"/>
    <property type="match status" value="1"/>
</dbReference>
<protein>
    <recommendedName>
        <fullName evidence="4">Ppx/GppA phosphatase N-terminal domain-containing protein</fullName>
    </recommendedName>
</protein>
<dbReference type="Gene3D" id="3.30.420.150">
    <property type="entry name" value="Exopolyphosphatase. Domain 2"/>
    <property type="match status" value="1"/>
</dbReference>
<dbReference type="InterPro" id="IPR010992">
    <property type="entry name" value="IHF-like_DNA-bd_dom_sf"/>
</dbReference>
<dbReference type="InterPro" id="IPR050273">
    <property type="entry name" value="GppA/Ppx_hydrolase"/>
</dbReference>
<organism evidence="5">
    <name type="scientific">Thermosulfurimonas dismutans</name>
    <dbReference type="NCBI Taxonomy" id="999894"/>
    <lineage>
        <taxon>Bacteria</taxon>
        <taxon>Pseudomonadati</taxon>
        <taxon>Thermodesulfobacteriota</taxon>
        <taxon>Thermodesulfobacteria</taxon>
        <taxon>Thermodesulfobacteriales</taxon>
        <taxon>Thermodesulfobacteriaceae</taxon>
        <taxon>Thermosulfurimonas</taxon>
    </lineage>
</organism>
<gene>
    <name evidence="5" type="ORF">ENJ40_09850</name>
</gene>
<dbReference type="Pfam" id="PF02541">
    <property type="entry name" value="Ppx-GppA"/>
    <property type="match status" value="1"/>
</dbReference>
<keyword evidence="2" id="KW-0238">DNA-binding</keyword>
<dbReference type="PANTHER" id="PTHR30005">
    <property type="entry name" value="EXOPOLYPHOSPHATASE"/>
    <property type="match status" value="1"/>
</dbReference>
<dbReference type="InterPro" id="IPR043129">
    <property type="entry name" value="ATPase_NBD"/>
</dbReference>
<evidence type="ECO:0000256" key="3">
    <source>
        <dbReference type="RuleBase" id="RU003939"/>
    </source>
</evidence>
<sequence length="214" mass="24523">MKRKDLVYRLLAHFPDLRKSDVELLVGAFFEEMVQALREAQRIEIRGFGRFEVHHGKERIFVNPQNRKVYHLPGNRRLVFRVGKDLAERLNSPPRAVLDLGTQTFRLALGKVQGEQLRVIEKRRENVRLGEGLESGVISPQAMERGLRVLRDFRDHLAELEVSEIRAVGTAVFREARNAGEFLSQARDLGFEVEFISPEEEAELVARGVISGLR</sequence>
<feature type="domain" description="Ppx/GppA phosphatase N-terminal" evidence="4">
    <location>
        <begin position="114"/>
        <end position="213"/>
    </location>
</feature>
<dbReference type="PANTHER" id="PTHR30005:SF0">
    <property type="entry name" value="RETROGRADE REGULATION PROTEIN 2"/>
    <property type="match status" value="1"/>
</dbReference>
<evidence type="ECO:0000259" key="4">
    <source>
        <dbReference type="Pfam" id="PF02541"/>
    </source>
</evidence>
<evidence type="ECO:0000256" key="1">
    <source>
        <dbReference type="ARBA" id="ARBA00010529"/>
    </source>
</evidence>
<name>A0A7C3GF86_9BACT</name>
<dbReference type="SUPFAM" id="SSF53067">
    <property type="entry name" value="Actin-like ATPase domain"/>
    <property type="match status" value="1"/>
</dbReference>
<dbReference type="SUPFAM" id="SSF47729">
    <property type="entry name" value="IHF-like DNA-binding proteins"/>
    <property type="match status" value="1"/>
</dbReference>
<proteinExistence type="inferred from homology"/>
<dbReference type="Gene3D" id="3.30.420.40">
    <property type="match status" value="1"/>
</dbReference>
<dbReference type="Gene3D" id="4.10.520.10">
    <property type="entry name" value="IHF-like DNA-binding proteins"/>
    <property type="match status" value="1"/>
</dbReference>
<dbReference type="GO" id="GO:0030527">
    <property type="term" value="F:structural constituent of chromatin"/>
    <property type="evidence" value="ECO:0007669"/>
    <property type="project" value="InterPro"/>
</dbReference>
<evidence type="ECO:0000256" key="2">
    <source>
        <dbReference type="ARBA" id="ARBA00023125"/>
    </source>
</evidence>
<dbReference type="CDD" id="cd13836">
    <property type="entry name" value="IHF_B"/>
    <property type="match status" value="1"/>
</dbReference>
<dbReference type="SMART" id="SM00411">
    <property type="entry name" value="BHL"/>
    <property type="match status" value="1"/>
</dbReference>
<dbReference type="EMBL" id="DRMH01000136">
    <property type="protein sequence ID" value="HFC98737.1"/>
    <property type="molecule type" value="Genomic_DNA"/>
</dbReference>
<evidence type="ECO:0000313" key="5">
    <source>
        <dbReference type="EMBL" id="HFC98737.1"/>
    </source>
</evidence>
<dbReference type="GO" id="GO:0016462">
    <property type="term" value="F:pyrophosphatase activity"/>
    <property type="evidence" value="ECO:0007669"/>
    <property type="project" value="TreeGrafter"/>
</dbReference>
<dbReference type="Proteomes" id="UP000886043">
    <property type="component" value="Unassembled WGS sequence"/>
</dbReference>
<dbReference type="GO" id="GO:0003677">
    <property type="term" value="F:DNA binding"/>
    <property type="evidence" value="ECO:0007669"/>
    <property type="project" value="UniProtKB-KW"/>
</dbReference>